<evidence type="ECO:0000256" key="1">
    <source>
        <dbReference type="SAM" id="Phobius"/>
    </source>
</evidence>
<dbReference type="InterPro" id="IPR052894">
    <property type="entry name" value="AsmA-related"/>
</dbReference>
<dbReference type="RefSeq" id="WP_307689443.1">
    <property type="nucleotide sequence ID" value="NZ_JAUSRO010000005.1"/>
</dbReference>
<organism evidence="2 3">
    <name type="scientific">Variovorax ginsengisoli</name>
    <dbReference type="NCBI Taxonomy" id="363844"/>
    <lineage>
        <taxon>Bacteria</taxon>
        <taxon>Pseudomonadati</taxon>
        <taxon>Pseudomonadota</taxon>
        <taxon>Betaproteobacteria</taxon>
        <taxon>Burkholderiales</taxon>
        <taxon>Comamonadaceae</taxon>
        <taxon>Variovorax</taxon>
    </lineage>
</organism>
<proteinExistence type="predicted"/>
<dbReference type="Proteomes" id="UP001226867">
    <property type="component" value="Unassembled WGS sequence"/>
</dbReference>
<keyword evidence="1" id="KW-1133">Transmembrane helix</keyword>
<gene>
    <name evidence="2" type="ORF">J2W36_001878</name>
</gene>
<feature type="transmembrane region" description="Helical" evidence="1">
    <location>
        <begin position="7"/>
        <end position="30"/>
    </location>
</feature>
<accession>A0ABT9S8B9</accession>
<dbReference type="PANTHER" id="PTHR30441">
    <property type="entry name" value="DUF748 DOMAIN-CONTAINING PROTEIN"/>
    <property type="match status" value="1"/>
</dbReference>
<protein>
    <recommendedName>
        <fullName evidence="4">AsmA-like C-terminal domain-containing protein</fullName>
    </recommendedName>
</protein>
<reference evidence="2 3" key="1">
    <citation type="submission" date="2023-07" db="EMBL/GenBank/DDBJ databases">
        <title>Sorghum-associated microbial communities from plants grown in Nebraska, USA.</title>
        <authorList>
            <person name="Schachtman D."/>
        </authorList>
    </citation>
    <scope>NUCLEOTIDE SEQUENCE [LARGE SCALE GENOMIC DNA]</scope>
    <source>
        <strain evidence="2 3">DS1607</strain>
    </source>
</reference>
<evidence type="ECO:0000313" key="2">
    <source>
        <dbReference type="EMBL" id="MDP9899627.1"/>
    </source>
</evidence>
<evidence type="ECO:0008006" key="4">
    <source>
        <dbReference type="Google" id="ProtNLM"/>
    </source>
</evidence>
<keyword evidence="1" id="KW-0472">Membrane</keyword>
<sequence>MKNAQRWTLGIAASLVGAGVIVAGLAAWLIPSDEQLAQRIGQAFEQRTGVALKIGRVHWTLRPLPRIVLEDLATVQDEPIRVGRLVVEPQLRPLLARKIRIDEVDIADVEVSRASVQAFKGVQMKDPASDSAWTMADVPLGEVRFARVSWSDRRGIALGYDGHIVFDAQWRPRTAEIARHDAAPPARLRLAREGDADRWRTLVDVGGGTANGITLLETLADGQVKLTAQLAPDGVDVGGLVQVFGRSAPIAGKLYGQTTVTSEAAALTGLWGALHTQTRGAVRPATLTRFDLAKAVKTAGISRGGTTPLDELSGTLDTQNTENGVRMTYTGLKARSGVLTATGSVRIFNRKLDGEAAVDIVDGVVGMPLKLGGTLDDPQLSLTGGALAGAAVGTAVLPGVGTALGARIGQQIERIFGDEEGAKRAAPQRPRP</sequence>
<dbReference type="EMBL" id="JAUSRO010000005">
    <property type="protein sequence ID" value="MDP9899627.1"/>
    <property type="molecule type" value="Genomic_DNA"/>
</dbReference>
<keyword evidence="3" id="KW-1185">Reference proteome</keyword>
<evidence type="ECO:0000313" key="3">
    <source>
        <dbReference type="Proteomes" id="UP001226867"/>
    </source>
</evidence>
<name>A0ABT9S8B9_9BURK</name>
<dbReference type="PANTHER" id="PTHR30441:SF8">
    <property type="entry name" value="DUF748 DOMAIN-CONTAINING PROTEIN"/>
    <property type="match status" value="1"/>
</dbReference>
<keyword evidence="1" id="KW-0812">Transmembrane</keyword>
<comment type="caution">
    <text evidence="2">The sequence shown here is derived from an EMBL/GenBank/DDBJ whole genome shotgun (WGS) entry which is preliminary data.</text>
</comment>